<proteinExistence type="predicted"/>
<evidence type="ECO:0000256" key="1">
    <source>
        <dbReference type="SAM" id="Phobius"/>
    </source>
</evidence>
<reference evidence="2" key="1">
    <citation type="journal article" date="2023" name="Mol. Phylogenet. Evol.">
        <title>Genome-scale phylogeny and comparative genomics of the fungal order Sordariales.</title>
        <authorList>
            <person name="Hensen N."/>
            <person name="Bonometti L."/>
            <person name="Westerberg I."/>
            <person name="Brannstrom I.O."/>
            <person name="Guillou S."/>
            <person name="Cros-Aarteil S."/>
            <person name="Calhoun S."/>
            <person name="Haridas S."/>
            <person name="Kuo A."/>
            <person name="Mondo S."/>
            <person name="Pangilinan J."/>
            <person name="Riley R."/>
            <person name="LaButti K."/>
            <person name="Andreopoulos B."/>
            <person name="Lipzen A."/>
            <person name="Chen C."/>
            <person name="Yan M."/>
            <person name="Daum C."/>
            <person name="Ng V."/>
            <person name="Clum A."/>
            <person name="Steindorff A."/>
            <person name="Ohm R.A."/>
            <person name="Martin F."/>
            <person name="Silar P."/>
            <person name="Natvig D.O."/>
            <person name="Lalanne C."/>
            <person name="Gautier V."/>
            <person name="Ament-Velasquez S.L."/>
            <person name="Kruys A."/>
            <person name="Hutchinson M.I."/>
            <person name="Powell A.J."/>
            <person name="Barry K."/>
            <person name="Miller A.N."/>
            <person name="Grigoriev I.V."/>
            <person name="Debuchy R."/>
            <person name="Gladieux P."/>
            <person name="Hiltunen Thoren M."/>
            <person name="Johannesson H."/>
        </authorList>
    </citation>
    <scope>NUCLEOTIDE SEQUENCE</scope>
    <source>
        <strain evidence="2">CBS 103.79</strain>
    </source>
</reference>
<protein>
    <submittedName>
        <fullName evidence="2">Uncharacterized protein</fullName>
    </submittedName>
</protein>
<feature type="transmembrane region" description="Helical" evidence="1">
    <location>
        <begin position="14"/>
        <end position="38"/>
    </location>
</feature>
<gene>
    <name evidence="2" type="ORF">C8A05DRAFT_31765</name>
</gene>
<keyword evidence="1" id="KW-0472">Membrane</keyword>
<reference evidence="2" key="2">
    <citation type="submission" date="2023-05" db="EMBL/GenBank/DDBJ databases">
        <authorList>
            <consortium name="Lawrence Berkeley National Laboratory"/>
            <person name="Steindorff A."/>
            <person name="Hensen N."/>
            <person name="Bonometti L."/>
            <person name="Westerberg I."/>
            <person name="Brannstrom I.O."/>
            <person name="Guillou S."/>
            <person name="Cros-Aarteil S."/>
            <person name="Calhoun S."/>
            <person name="Haridas S."/>
            <person name="Kuo A."/>
            <person name="Mondo S."/>
            <person name="Pangilinan J."/>
            <person name="Riley R."/>
            <person name="Labutti K."/>
            <person name="Andreopoulos B."/>
            <person name="Lipzen A."/>
            <person name="Chen C."/>
            <person name="Yanf M."/>
            <person name="Daum C."/>
            <person name="Ng V."/>
            <person name="Clum A."/>
            <person name="Ohm R."/>
            <person name="Martin F."/>
            <person name="Silar P."/>
            <person name="Natvig D."/>
            <person name="Lalanne C."/>
            <person name="Gautier V."/>
            <person name="Ament-Velasquez S.L."/>
            <person name="Kruys A."/>
            <person name="Hutchinson M.I."/>
            <person name="Powell A.J."/>
            <person name="Barry K."/>
            <person name="Miller A.N."/>
            <person name="Grigoriev I.V."/>
            <person name="Debuchy R."/>
            <person name="Gladieux P."/>
            <person name="Thoren M.H."/>
            <person name="Johannesson H."/>
        </authorList>
    </citation>
    <scope>NUCLEOTIDE SEQUENCE</scope>
    <source>
        <strain evidence="2">CBS 103.79</strain>
    </source>
</reference>
<feature type="transmembrane region" description="Helical" evidence="1">
    <location>
        <begin position="44"/>
        <end position="64"/>
    </location>
</feature>
<keyword evidence="1" id="KW-1133">Transmembrane helix</keyword>
<name>A0AAN6MQ76_9PEZI</name>
<keyword evidence="1" id="KW-0812">Transmembrane</keyword>
<sequence length="132" mass="14027">MRARVPSGLAIAQIVLRIVSSGCGALALVMLVYCSVSYAKHFPVGYVAAVLCPLFDFVEAVALMDRSRRHKRAPPGYLVLMELALVALCTVACITIAISGVDREYYVPGSRAPEHPEDPWQLVAAGLLGGAG</sequence>
<keyword evidence="3" id="KW-1185">Reference proteome</keyword>
<dbReference type="EMBL" id="MU855397">
    <property type="protein sequence ID" value="KAK3904438.1"/>
    <property type="molecule type" value="Genomic_DNA"/>
</dbReference>
<feature type="transmembrane region" description="Helical" evidence="1">
    <location>
        <begin position="76"/>
        <end position="98"/>
    </location>
</feature>
<evidence type="ECO:0000313" key="2">
    <source>
        <dbReference type="EMBL" id="KAK3904438.1"/>
    </source>
</evidence>
<organism evidence="2 3">
    <name type="scientific">Staphylotrichum tortipilum</name>
    <dbReference type="NCBI Taxonomy" id="2831512"/>
    <lineage>
        <taxon>Eukaryota</taxon>
        <taxon>Fungi</taxon>
        <taxon>Dikarya</taxon>
        <taxon>Ascomycota</taxon>
        <taxon>Pezizomycotina</taxon>
        <taxon>Sordariomycetes</taxon>
        <taxon>Sordariomycetidae</taxon>
        <taxon>Sordariales</taxon>
        <taxon>Chaetomiaceae</taxon>
        <taxon>Staphylotrichum</taxon>
    </lineage>
</organism>
<comment type="caution">
    <text evidence="2">The sequence shown here is derived from an EMBL/GenBank/DDBJ whole genome shotgun (WGS) entry which is preliminary data.</text>
</comment>
<evidence type="ECO:0000313" key="3">
    <source>
        <dbReference type="Proteomes" id="UP001303889"/>
    </source>
</evidence>
<accession>A0AAN6MQ76</accession>
<dbReference type="AlphaFoldDB" id="A0AAN6MQ76"/>
<dbReference type="Proteomes" id="UP001303889">
    <property type="component" value="Unassembled WGS sequence"/>
</dbReference>